<protein>
    <submittedName>
        <fullName evidence="5">Xaa-Pro aminopeptidase</fullName>
    </submittedName>
</protein>
<dbReference type="Pfam" id="PF00557">
    <property type="entry name" value="Peptidase_M24"/>
    <property type="match status" value="1"/>
</dbReference>
<dbReference type="InterPro" id="IPR001131">
    <property type="entry name" value="Peptidase_M24B_aminopep-P_CS"/>
</dbReference>
<reference evidence="5 6" key="1">
    <citation type="submission" date="2018-03" db="EMBL/GenBank/DDBJ databases">
        <title>Genomic Encyclopedia of Archaeal and Bacterial Type Strains, Phase II (KMG-II): from individual species to whole genera.</title>
        <authorList>
            <person name="Goeker M."/>
        </authorList>
    </citation>
    <scope>NUCLEOTIDE SEQUENCE [LARGE SCALE GENOMIC DNA]</scope>
    <source>
        <strain evidence="5 6">RHA1</strain>
    </source>
</reference>
<name>A0ABX5ELV0_9BACL</name>
<dbReference type="Gene3D" id="3.90.230.10">
    <property type="entry name" value="Creatinase/methionine aminopeptidase superfamily"/>
    <property type="match status" value="1"/>
</dbReference>
<keyword evidence="5" id="KW-0645">Protease</keyword>
<dbReference type="Proteomes" id="UP000238836">
    <property type="component" value="Unassembled WGS sequence"/>
</dbReference>
<dbReference type="Pfam" id="PF01321">
    <property type="entry name" value="Creatinase_N"/>
    <property type="match status" value="1"/>
</dbReference>
<organism evidence="5 6">
    <name type="scientific">Laceyella sediminis</name>
    <dbReference type="NCBI Taxonomy" id="573074"/>
    <lineage>
        <taxon>Bacteria</taxon>
        <taxon>Bacillati</taxon>
        <taxon>Bacillota</taxon>
        <taxon>Bacilli</taxon>
        <taxon>Bacillales</taxon>
        <taxon>Thermoactinomycetaceae</taxon>
        <taxon>Laceyella</taxon>
    </lineage>
</organism>
<evidence type="ECO:0000256" key="1">
    <source>
        <dbReference type="ARBA" id="ARBA00022723"/>
    </source>
</evidence>
<evidence type="ECO:0000259" key="3">
    <source>
        <dbReference type="Pfam" id="PF00557"/>
    </source>
</evidence>
<keyword evidence="6" id="KW-1185">Reference proteome</keyword>
<dbReference type="PANTHER" id="PTHR46112">
    <property type="entry name" value="AMINOPEPTIDASE"/>
    <property type="match status" value="1"/>
</dbReference>
<dbReference type="InterPro" id="IPR000587">
    <property type="entry name" value="Creatinase_N"/>
</dbReference>
<evidence type="ECO:0000259" key="4">
    <source>
        <dbReference type="Pfam" id="PF01321"/>
    </source>
</evidence>
<dbReference type="Gene3D" id="3.40.350.10">
    <property type="entry name" value="Creatinase/prolidase N-terminal domain"/>
    <property type="match status" value="1"/>
</dbReference>
<dbReference type="InterPro" id="IPR036005">
    <property type="entry name" value="Creatinase/aminopeptidase-like"/>
</dbReference>
<proteinExistence type="predicted"/>
<dbReference type="InterPro" id="IPR050659">
    <property type="entry name" value="Peptidase_M24B"/>
</dbReference>
<gene>
    <name evidence="5" type="ORF">CLV36_110110</name>
</gene>
<feature type="domain" description="Peptidase M24" evidence="3">
    <location>
        <begin position="138"/>
        <end position="340"/>
    </location>
</feature>
<dbReference type="RefSeq" id="WP_106342877.1">
    <property type="nucleotide sequence ID" value="NZ_PVTZ01000010.1"/>
</dbReference>
<keyword evidence="2" id="KW-0378">Hydrolase</keyword>
<dbReference type="EMBL" id="PVTZ01000010">
    <property type="protein sequence ID" value="PRZ13062.1"/>
    <property type="molecule type" value="Genomic_DNA"/>
</dbReference>
<evidence type="ECO:0000256" key="2">
    <source>
        <dbReference type="ARBA" id="ARBA00022801"/>
    </source>
</evidence>
<comment type="caution">
    <text evidence="5">The sequence shown here is derived from an EMBL/GenBank/DDBJ whole genome shotgun (WGS) entry which is preliminary data.</text>
</comment>
<dbReference type="PRINTS" id="PR00599">
    <property type="entry name" value="MAPEPTIDASE"/>
</dbReference>
<evidence type="ECO:0000313" key="6">
    <source>
        <dbReference type="Proteomes" id="UP000238836"/>
    </source>
</evidence>
<keyword evidence="5" id="KW-0031">Aminopeptidase</keyword>
<dbReference type="PROSITE" id="PS00491">
    <property type="entry name" value="PROLINE_PEPTIDASE"/>
    <property type="match status" value="1"/>
</dbReference>
<dbReference type="InterPro" id="IPR029149">
    <property type="entry name" value="Creatin/AminoP/Spt16_N"/>
</dbReference>
<dbReference type="GO" id="GO:0004177">
    <property type="term" value="F:aminopeptidase activity"/>
    <property type="evidence" value="ECO:0007669"/>
    <property type="project" value="UniProtKB-KW"/>
</dbReference>
<evidence type="ECO:0000313" key="5">
    <source>
        <dbReference type="EMBL" id="PRZ13062.1"/>
    </source>
</evidence>
<dbReference type="InterPro" id="IPR000994">
    <property type="entry name" value="Pept_M24"/>
</dbReference>
<dbReference type="PANTHER" id="PTHR46112:SF3">
    <property type="entry name" value="AMINOPEPTIDASE YPDF"/>
    <property type="match status" value="1"/>
</dbReference>
<dbReference type="CDD" id="cd01092">
    <property type="entry name" value="APP-like"/>
    <property type="match status" value="1"/>
</dbReference>
<dbReference type="InterPro" id="IPR001714">
    <property type="entry name" value="Pept_M24_MAP"/>
</dbReference>
<feature type="domain" description="Creatinase N-terminal" evidence="4">
    <location>
        <begin position="5"/>
        <end position="130"/>
    </location>
</feature>
<dbReference type="SUPFAM" id="SSF53092">
    <property type="entry name" value="Creatinase/prolidase N-terminal domain"/>
    <property type="match status" value="1"/>
</dbReference>
<accession>A0ABX5ELV0</accession>
<keyword evidence="1" id="KW-0479">Metal-binding</keyword>
<sequence length="363" mass="40111">MLEKRLLKLRQKLQEHGIEALLISHPVNRRYLTGFTGSAGVVLITATEQLLLTDFRYVIQVQEQAPHMTLVQHQGAIYHTVGEQCRKLGIKALSFEQDHLTFAEFLQLKEAVGDIKLQPTSGIVKELRMVKDADELAVMREAARIADQAFSKILSDIKPGVRENEISFKLEFYMRELGATSSSFDMIVASGKRSALPHGVASDKVLELGDLVTLDFGALYQGYASDITRTVMLGRPSEKQKEIYDIVLEACNRTIAALRPGMTGKEADAVARDYISAHGYGEFFGHSTGHGLGMEVHELPMLSSRGDMVLQPNMVVTVEPGIYLPEMGGVRIEDDVVITETGCEALNQSSKEWIVIEYGNGGK</sequence>
<dbReference type="SUPFAM" id="SSF55920">
    <property type="entry name" value="Creatinase/aminopeptidase"/>
    <property type="match status" value="1"/>
</dbReference>